<dbReference type="Gene3D" id="1.20.120.330">
    <property type="entry name" value="Nucleotidyltransferases domain 2"/>
    <property type="match status" value="1"/>
</dbReference>
<name>A0A2N3IIK3_9BACT</name>
<dbReference type="AlphaFoldDB" id="A0A2N3IIK3"/>
<gene>
    <name evidence="1" type="ORF">Rain11_0797</name>
</gene>
<dbReference type="EMBL" id="NKXO01000010">
    <property type="protein sequence ID" value="PKQ70137.1"/>
    <property type="molecule type" value="Genomic_DNA"/>
</dbReference>
<dbReference type="Proteomes" id="UP000233387">
    <property type="component" value="Unassembled WGS sequence"/>
</dbReference>
<sequence>MGYEDKWKYKLQNFSKAVALLQEIKFLDVSKLSLLEKEGIIQRFEFTIELAWKTLKERMEFEGVILDKISPKMVLKTAFHYKYIDAIDEWLAMIDFRNAISHTYNFALSEQVIANIQNKFVDLLADLFEKLKQE</sequence>
<dbReference type="GO" id="GO:0016740">
    <property type="term" value="F:transferase activity"/>
    <property type="evidence" value="ECO:0007669"/>
    <property type="project" value="UniProtKB-KW"/>
</dbReference>
<protein>
    <submittedName>
        <fullName evidence="1">Nucleotidyltransferase substrate binding protein</fullName>
    </submittedName>
</protein>
<evidence type="ECO:0000313" key="2">
    <source>
        <dbReference type="Proteomes" id="UP000233387"/>
    </source>
</evidence>
<accession>A0A2N3IIK3</accession>
<dbReference type="InterPro" id="IPR010235">
    <property type="entry name" value="HepT"/>
</dbReference>
<organism evidence="1 2">
    <name type="scientific">Raineya orbicola</name>
    <dbReference type="NCBI Taxonomy" id="2016530"/>
    <lineage>
        <taxon>Bacteria</taxon>
        <taxon>Pseudomonadati</taxon>
        <taxon>Bacteroidota</taxon>
        <taxon>Cytophagia</taxon>
        <taxon>Cytophagales</taxon>
        <taxon>Raineyaceae</taxon>
        <taxon>Raineya</taxon>
    </lineage>
</organism>
<dbReference type="RefSeq" id="WP_101358060.1">
    <property type="nucleotide sequence ID" value="NZ_NKXO01000010.1"/>
</dbReference>
<reference evidence="1 2" key="1">
    <citation type="submission" date="2017-06" db="EMBL/GenBank/DDBJ databases">
        <title>Raineya orbicola gen. nov., sp. nov. a slightly thermophilic bacterium of the phylum Bacteroidetes and the description of Raineyaceae fam. nov.</title>
        <authorList>
            <person name="Albuquerque L."/>
            <person name="Polonia A.R.M."/>
            <person name="Barroso C."/>
            <person name="Froufe H.J.C."/>
            <person name="Lage O."/>
            <person name="Lobo-Da-Cunha A."/>
            <person name="Egas C."/>
            <person name="Da Costa M.S."/>
        </authorList>
    </citation>
    <scope>NUCLEOTIDE SEQUENCE [LARGE SCALE GENOMIC DNA]</scope>
    <source>
        <strain evidence="1 2">SPSPC-11</strain>
    </source>
</reference>
<proteinExistence type="predicted"/>
<dbReference type="Pfam" id="PF08780">
    <property type="entry name" value="NTase_sub_bind"/>
    <property type="match status" value="1"/>
</dbReference>
<dbReference type="OrthoDB" id="9810452at2"/>
<evidence type="ECO:0000313" key="1">
    <source>
        <dbReference type="EMBL" id="PKQ70137.1"/>
    </source>
</evidence>
<comment type="caution">
    <text evidence="1">The sequence shown here is derived from an EMBL/GenBank/DDBJ whole genome shotgun (WGS) entry which is preliminary data.</text>
</comment>
<keyword evidence="1" id="KW-0808">Transferase</keyword>
<dbReference type="NCBIfam" id="TIGR01987">
    <property type="entry name" value="HI0074"/>
    <property type="match status" value="1"/>
</dbReference>
<dbReference type="SUPFAM" id="SSF81593">
    <property type="entry name" value="Nucleotidyltransferase substrate binding subunit/domain"/>
    <property type="match status" value="1"/>
</dbReference>
<keyword evidence="2" id="KW-1185">Reference proteome</keyword>